<reference evidence="1 2" key="1">
    <citation type="journal article" date="2018" name="Sci. Data">
        <title>The draft genome sequence of cork oak.</title>
        <authorList>
            <person name="Ramos A.M."/>
            <person name="Usie A."/>
            <person name="Barbosa P."/>
            <person name="Barros P.M."/>
            <person name="Capote T."/>
            <person name="Chaves I."/>
            <person name="Simoes F."/>
            <person name="Abreu I."/>
            <person name="Carrasquinho I."/>
            <person name="Faro C."/>
            <person name="Guimaraes J.B."/>
            <person name="Mendonca D."/>
            <person name="Nobrega F."/>
            <person name="Rodrigues L."/>
            <person name="Saibo N.J.M."/>
            <person name="Varela M.C."/>
            <person name="Egas C."/>
            <person name="Matos J."/>
            <person name="Miguel C.M."/>
            <person name="Oliveira M.M."/>
            <person name="Ricardo C.P."/>
            <person name="Goncalves S."/>
        </authorList>
    </citation>
    <scope>NUCLEOTIDE SEQUENCE [LARGE SCALE GENOMIC DNA]</scope>
    <source>
        <strain evidence="2">cv. HL8</strain>
    </source>
</reference>
<protein>
    <submittedName>
        <fullName evidence="1">Uncharacterized protein</fullName>
    </submittedName>
</protein>
<sequence length="65" mass="7248">MALIEPDLSAFPVGDHCFGIGYHEIHRCQSKVAFDSSKAGWRSYSIGSFEYLVNDDSEISMSHAH</sequence>
<proteinExistence type="predicted"/>
<evidence type="ECO:0000313" key="1">
    <source>
        <dbReference type="EMBL" id="KAK7846430.1"/>
    </source>
</evidence>
<dbReference type="EMBL" id="PKMF04000155">
    <property type="protein sequence ID" value="KAK7846430.1"/>
    <property type="molecule type" value="Genomic_DNA"/>
</dbReference>
<comment type="caution">
    <text evidence="1">The sequence shown here is derived from an EMBL/GenBank/DDBJ whole genome shotgun (WGS) entry which is preliminary data.</text>
</comment>
<accession>A0AAW0L557</accession>
<organism evidence="1 2">
    <name type="scientific">Quercus suber</name>
    <name type="common">Cork oak</name>
    <dbReference type="NCBI Taxonomy" id="58331"/>
    <lineage>
        <taxon>Eukaryota</taxon>
        <taxon>Viridiplantae</taxon>
        <taxon>Streptophyta</taxon>
        <taxon>Embryophyta</taxon>
        <taxon>Tracheophyta</taxon>
        <taxon>Spermatophyta</taxon>
        <taxon>Magnoliopsida</taxon>
        <taxon>eudicotyledons</taxon>
        <taxon>Gunneridae</taxon>
        <taxon>Pentapetalae</taxon>
        <taxon>rosids</taxon>
        <taxon>fabids</taxon>
        <taxon>Fagales</taxon>
        <taxon>Fagaceae</taxon>
        <taxon>Quercus</taxon>
    </lineage>
</organism>
<evidence type="ECO:0000313" key="2">
    <source>
        <dbReference type="Proteomes" id="UP000237347"/>
    </source>
</evidence>
<gene>
    <name evidence="1" type="ORF">CFP56_007984</name>
</gene>
<dbReference type="Proteomes" id="UP000237347">
    <property type="component" value="Unassembled WGS sequence"/>
</dbReference>
<name>A0AAW0L557_QUESU</name>
<dbReference type="AlphaFoldDB" id="A0AAW0L557"/>
<keyword evidence="2" id="KW-1185">Reference proteome</keyword>